<evidence type="ECO:0000313" key="3">
    <source>
        <dbReference type="Proteomes" id="UP000826195"/>
    </source>
</evidence>
<gene>
    <name evidence="2" type="ORF">KQX54_016656</name>
</gene>
<reference evidence="2 3" key="1">
    <citation type="journal article" date="2021" name="J. Hered.">
        <title>A chromosome-level genome assembly of the parasitoid wasp, Cotesia glomerata (Hymenoptera: Braconidae).</title>
        <authorList>
            <person name="Pinto B.J."/>
            <person name="Weis J.J."/>
            <person name="Gamble T."/>
            <person name="Ode P.J."/>
            <person name="Paul R."/>
            <person name="Zaspel J.M."/>
        </authorList>
    </citation>
    <scope>NUCLEOTIDE SEQUENCE [LARGE SCALE GENOMIC DNA]</scope>
    <source>
        <strain evidence="2">CgM1</strain>
    </source>
</reference>
<dbReference type="AlphaFoldDB" id="A0AAV7IX47"/>
<organism evidence="2 3">
    <name type="scientific">Cotesia glomerata</name>
    <name type="common">Lepidopteran parasitic wasp</name>
    <name type="synonym">Apanteles glomeratus</name>
    <dbReference type="NCBI Taxonomy" id="32391"/>
    <lineage>
        <taxon>Eukaryota</taxon>
        <taxon>Metazoa</taxon>
        <taxon>Ecdysozoa</taxon>
        <taxon>Arthropoda</taxon>
        <taxon>Hexapoda</taxon>
        <taxon>Insecta</taxon>
        <taxon>Pterygota</taxon>
        <taxon>Neoptera</taxon>
        <taxon>Endopterygota</taxon>
        <taxon>Hymenoptera</taxon>
        <taxon>Apocrita</taxon>
        <taxon>Ichneumonoidea</taxon>
        <taxon>Braconidae</taxon>
        <taxon>Microgastrinae</taxon>
        <taxon>Cotesia</taxon>
    </lineage>
</organism>
<dbReference type="Proteomes" id="UP000826195">
    <property type="component" value="Unassembled WGS sequence"/>
</dbReference>
<keyword evidence="3" id="KW-1185">Reference proteome</keyword>
<feature type="compositionally biased region" description="Basic and acidic residues" evidence="1">
    <location>
        <begin position="15"/>
        <end position="31"/>
    </location>
</feature>
<evidence type="ECO:0000256" key="1">
    <source>
        <dbReference type="SAM" id="MobiDB-lite"/>
    </source>
</evidence>
<evidence type="ECO:0000313" key="2">
    <source>
        <dbReference type="EMBL" id="KAH0561417.1"/>
    </source>
</evidence>
<protein>
    <submittedName>
        <fullName evidence="2">Uncharacterized protein</fullName>
    </submittedName>
</protein>
<dbReference type="EMBL" id="JAHXZJ010000374">
    <property type="protein sequence ID" value="KAH0561417.1"/>
    <property type="molecule type" value="Genomic_DNA"/>
</dbReference>
<feature type="region of interest" description="Disordered" evidence="1">
    <location>
        <begin position="1"/>
        <end position="77"/>
    </location>
</feature>
<proteinExistence type="predicted"/>
<sequence>MKEDFVRRYFSRSVPADKGEEHDSSLKDSHLQVDASSITSREVKPQQYLSHDGKENSSVPPPAQNLKLVNEKRLKFD</sequence>
<comment type="caution">
    <text evidence="2">The sequence shown here is derived from an EMBL/GenBank/DDBJ whole genome shotgun (WGS) entry which is preliminary data.</text>
</comment>
<name>A0AAV7IX47_COTGL</name>
<accession>A0AAV7IX47</accession>